<gene>
    <name evidence="2" type="ORF">DGUA_6G010392</name>
</gene>
<protein>
    <submittedName>
        <fullName evidence="2">Uncharacterized protein</fullName>
    </submittedName>
</protein>
<sequence length="184" mass="20422">MEWTWLKDWWRLKKLRSRHQRHKKKLEAAAAAAASAAVSTAAVLPGSEPVAGGEDRRASRRHSLEAIPGGESGHAQRRGRVRDRLRRNRLLECQRRSHSAGVHARQLDKGAAAADAEDDGEYGPFNVSDYEDYGPSHGSDGESDDFCYCDICLNVGLMGLPHNSPTYRLPVTGYPISVCQTKRR</sequence>
<reference evidence="3" key="1">
    <citation type="submission" date="2018-01" db="EMBL/GenBank/DDBJ databases">
        <authorList>
            <person name="Alioto T."/>
            <person name="Alioto T."/>
        </authorList>
    </citation>
    <scope>NUCLEOTIDE SEQUENCE [LARGE SCALE GENOMIC DNA]</scope>
</reference>
<dbReference type="OrthoDB" id="18042at2759"/>
<evidence type="ECO:0000313" key="3">
    <source>
        <dbReference type="Proteomes" id="UP000268350"/>
    </source>
</evidence>
<feature type="region of interest" description="Disordered" evidence="1">
    <location>
        <begin position="101"/>
        <end position="137"/>
    </location>
</feature>
<keyword evidence="3" id="KW-1185">Reference proteome</keyword>
<evidence type="ECO:0000313" key="2">
    <source>
        <dbReference type="EMBL" id="SPP77846.1"/>
    </source>
</evidence>
<organism evidence="2 3">
    <name type="scientific">Drosophila guanche</name>
    <name type="common">Fruit fly</name>
    <dbReference type="NCBI Taxonomy" id="7266"/>
    <lineage>
        <taxon>Eukaryota</taxon>
        <taxon>Metazoa</taxon>
        <taxon>Ecdysozoa</taxon>
        <taxon>Arthropoda</taxon>
        <taxon>Hexapoda</taxon>
        <taxon>Insecta</taxon>
        <taxon>Pterygota</taxon>
        <taxon>Neoptera</taxon>
        <taxon>Endopterygota</taxon>
        <taxon>Diptera</taxon>
        <taxon>Brachycera</taxon>
        <taxon>Muscomorpha</taxon>
        <taxon>Ephydroidea</taxon>
        <taxon>Drosophilidae</taxon>
        <taxon>Drosophila</taxon>
        <taxon>Sophophora</taxon>
    </lineage>
</organism>
<evidence type="ECO:0000256" key="1">
    <source>
        <dbReference type="SAM" id="MobiDB-lite"/>
    </source>
</evidence>
<accession>A0A3B0JWW7</accession>
<dbReference type="AlphaFoldDB" id="A0A3B0JWW7"/>
<proteinExistence type="predicted"/>
<feature type="region of interest" description="Disordered" evidence="1">
    <location>
        <begin position="44"/>
        <end position="81"/>
    </location>
</feature>
<name>A0A3B0JWW7_DROGU</name>
<dbReference type="Proteomes" id="UP000268350">
    <property type="component" value="Unassembled WGS sequence"/>
</dbReference>
<dbReference type="EMBL" id="OUUW01000003">
    <property type="protein sequence ID" value="SPP77846.1"/>
    <property type="molecule type" value="Genomic_DNA"/>
</dbReference>